<dbReference type="InterPro" id="IPR003594">
    <property type="entry name" value="HATPase_dom"/>
</dbReference>
<accession>A0A6B2NNI9</accession>
<evidence type="ECO:0000259" key="11">
    <source>
        <dbReference type="PROSITE" id="PS50109"/>
    </source>
</evidence>
<evidence type="ECO:0000256" key="5">
    <source>
        <dbReference type="ARBA" id="ARBA00022553"/>
    </source>
</evidence>
<dbReference type="PANTHER" id="PTHR44936:SF10">
    <property type="entry name" value="SENSOR PROTEIN RSTB"/>
    <property type="match status" value="1"/>
</dbReference>
<feature type="domain" description="Histidine kinase" evidence="11">
    <location>
        <begin position="274"/>
        <end position="470"/>
    </location>
</feature>
<dbReference type="Gene3D" id="3.30.565.10">
    <property type="entry name" value="Histidine kinase-like ATPase, C-terminal domain"/>
    <property type="match status" value="1"/>
</dbReference>
<dbReference type="PROSITE" id="PS50109">
    <property type="entry name" value="HIS_KIN"/>
    <property type="match status" value="1"/>
</dbReference>
<evidence type="ECO:0000256" key="10">
    <source>
        <dbReference type="SAM" id="Phobius"/>
    </source>
</evidence>
<proteinExistence type="predicted"/>
<evidence type="ECO:0000313" key="13">
    <source>
        <dbReference type="EMBL" id="NDW44533.1"/>
    </source>
</evidence>
<dbReference type="InterPro" id="IPR003661">
    <property type="entry name" value="HisK_dim/P_dom"/>
</dbReference>
<dbReference type="EMBL" id="JAAGOX010000010">
    <property type="protein sequence ID" value="NDW44533.1"/>
    <property type="molecule type" value="Genomic_DNA"/>
</dbReference>
<dbReference type="InterPro" id="IPR050980">
    <property type="entry name" value="2C_sensor_his_kinase"/>
</dbReference>
<dbReference type="InterPro" id="IPR036890">
    <property type="entry name" value="HATPase_C_sf"/>
</dbReference>
<feature type="domain" description="HAMP" evidence="12">
    <location>
        <begin position="214"/>
        <end position="266"/>
    </location>
</feature>
<dbReference type="EC" id="2.7.13.3" evidence="3"/>
<comment type="subcellular location">
    <subcellularLocation>
        <location evidence="2">Cell membrane</location>
        <topology evidence="2">Multi-pass membrane protein</topology>
    </subcellularLocation>
</comment>
<evidence type="ECO:0000256" key="7">
    <source>
        <dbReference type="ARBA" id="ARBA00022741"/>
    </source>
</evidence>
<feature type="transmembrane region" description="Helical" evidence="10">
    <location>
        <begin position="20"/>
        <end position="42"/>
    </location>
</feature>
<dbReference type="InterPro" id="IPR005467">
    <property type="entry name" value="His_kinase_dom"/>
</dbReference>
<dbReference type="InterPro" id="IPR003660">
    <property type="entry name" value="HAMP_dom"/>
</dbReference>
<dbReference type="SUPFAM" id="SSF55874">
    <property type="entry name" value="ATPase domain of HSP90 chaperone/DNA topoisomerase II/histidine kinase"/>
    <property type="match status" value="1"/>
</dbReference>
<comment type="catalytic activity">
    <reaction evidence="1">
        <text>ATP + protein L-histidine = ADP + protein N-phospho-L-histidine.</text>
        <dbReference type="EC" id="2.7.13.3"/>
    </reaction>
</comment>
<dbReference type="CDD" id="cd00082">
    <property type="entry name" value="HisKA"/>
    <property type="match status" value="1"/>
</dbReference>
<keyword evidence="5" id="KW-0597">Phosphoprotein</keyword>
<dbReference type="AlphaFoldDB" id="A0A6B2NNI9"/>
<name>A0A6B2NNI9_9RHOB</name>
<keyword evidence="9" id="KW-0067">ATP-binding</keyword>
<organism evidence="13">
    <name type="scientific">Ruegeria sp. PrR005</name>
    <dbReference type="NCBI Taxonomy" id="2706882"/>
    <lineage>
        <taxon>Bacteria</taxon>
        <taxon>Pseudomonadati</taxon>
        <taxon>Pseudomonadota</taxon>
        <taxon>Alphaproteobacteria</taxon>
        <taxon>Rhodobacterales</taxon>
        <taxon>Roseobacteraceae</taxon>
        <taxon>Ruegeria</taxon>
    </lineage>
</organism>
<dbReference type="GO" id="GO:0000155">
    <property type="term" value="F:phosphorelay sensor kinase activity"/>
    <property type="evidence" value="ECO:0007669"/>
    <property type="project" value="InterPro"/>
</dbReference>
<dbReference type="PROSITE" id="PS50885">
    <property type="entry name" value="HAMP"/>
    <property type="match status" value="1"/>
</dbReference>
<evidence type="ECO:0000256" key="1">
    <source>
        <dbReference type="ARBA" id="ARBA00000085"/>
    </source>
</evidence>
<dbReference type="SMART" id="SM00304">
    <property type="entry name" value="HAMP"/>
    <property type="match status" value="1"/>
</dbReference>
<keyword evidence="10" id="KW-0472">Membrane</keyword>
<evidence type="ECO:0000256" key="3">
    <source>
        <dbReference type="ARBA" id="ARBA00012438"/>
    </source>
</evidence>
<dbReference type="Pfam" id="PF02518">
    <property type="entry name" value="HATPase_c"/>
    <property type="match status" value="1"/>
</dbReference>
<dbReference type="SMART" id="SM00387">
    <property type="entry name" value="HATPase_c"/>
    <property type="match status" value="1"/>
</dbReference>
<reference evidence="13" key="1">
    <citation type="submission" date="2020-02" db="EMBL/GenBank/DDBJ databases">
        <title>Delineation of the pyrene-degrading pathway in Roseobacter clade bacteria by genomic analysis.</title>
        <authorList>
            <person name="Zhou H."/>
            <person name="Wang H."/>
        </authorList>
    </citation>
    <scope>NUCLEOTIDE SEQUENCE</scope>
    <source>
        <strain evidence="13">PrR005</strain>
    </source>
</reference>
<protein>
    <recommendedName>
        <fullName evidence="3">histidine kinase</fullName>
        <ecNumber evidence="3">2.7.13.3</ecNumber>
    </recommendedName>
</protein>
<dbReference type="GO" id="GO:0005886">
    <property type="term" value="C:plasma membrane"/>
    <property type="evidence" value="ECO:0007669"/>
    <property type="project" value="UniProtKB-SubCell"/>
</dbReference>
<dbReference type="Pfam" id="PF00672">
    <property type="entry name" value="HAMP"/>
    <property type="match status" value="1"/>
</dbReference>
<keyword evidence="6" id="KW-0808">Transferase</keyword>
<dbReference type="PRINTS" id="PR00344">
    <property type="entry name" value="BCTRLSENSOR"/>
</dbReference>
<feature type="transmembrane region" description="Helical" evidence="10">
    <location>
        <begin position="192"/>
        <end position="213"/>
    </location>
</feature>
<dbReference type="SUPFAM" id="SSF47384">
    <property type="entry name" value="Homodimeric domain of signal transducing histidine kinase"/>
    <property type="match status" value="1"/>
</dbReference>
<dbReference type="Gene3D" id="1.10.287.130">
    <property type="match status" value="1"/>
</dbReference>
<keyword evidence="10" id="KW-0812">Transmembrane</keyword>
<evidence type="ECO:0000256" key="2">
    <source>
        <dbReference type="ARBA" id="ARBA00004651"/>
    </source>
</evidence>
<evidence type="ECO:0000259" key="12">
    <source>
        <dbReference type="PROSITE" id="PS50885"/>
    </source>
</evidence>
<keyword evidence="4" id="KW-1003">Cell membrane</keyword>
<dbReference type="CDD" id="cd06225">
    <property type="entry name" value="HAMP"/>
    <property type="match status" value="1"/>
</dbReference>
<dbReference type="InterPro" id="IPR036097">
    <property type="entry name" value="HisK_dim/P_sf"/>
</dbReference>
<dbReference type="SMART" id="SM00388">
    <property type="entry name" value="HisKA"/>
    <property type="match status" value="1"/>
</dbReference>
<evidence type="ECO:0000256" key="6">
    <source>
        <dbReference type="ARBA" id="ARBA00022679"/>
    </source>
</evidence>
<comment type="caution">
    <text evidence="13">The sequence shown here is derived from an EMBL/GenBank/DDBJ whole genome shotgun (WGS) entry which is preliminary data.</text>
</comment>
<dbReference type="InterPro" id="IPR004358">
    <property type="entry name" value="Sig_transdc_His_kin-like_C"/>
</dbReference>
<dbReference type="PANTHER" id="PTHR44936">
    <property type="entry name" value="SENSOR PROTEIN CREC"/>
    <property type="match status" value="1"/>
</dbReference>
<dbReference type="GO" id="GO:0005524">
    <property type="term" value="F:ATP binding"/>
    <property type="evidence" value="ECO:0007669"/>
    <property type="project" value="UniProtKB-KW"/>
</dbReference>
<keyword evidence="7" id="KW-0547">Nucleotide-binding</keyword>
<keyword evidence="8" id="KW-0418">Kinase</keyword>
<evidence type="ECO:0000256" key="9">
    <source>
        <dbReference type="ARBA" id="ARBA00022840"/>
    </source>
</evidence>
<dbReference type="Pfam" id="PF00512">
    <property type="entry name" value="HisKA"/>
    <property type="match status" value="1"/>
</dbReference>
<evidence type="ECO:0000256" key="4">
    <source>
        <dbReference type="ARBA" id="ARBA00022475"/>
    </source>
</evidence>
<gene>
    <name evidence="13" type="ORF">G0P99_06150</name>
</gene>
<keyword evidence="10" id="KW-1133">Transmembrane helix</keyword>
<sequence length="474" mass="52353">MPFGGYRGFGDVRLVPQSLRLQIVCLVLAALAVAQGVTLVLLEDQRNLAVRAAIGDEATGRAANVVRLIEKAPANLHEQIVRAANSPLVRFEIGADPVVDHISHDARGTTEARIRALLDDDFSREIRAEMHEIDSSALPLPYLEPGMAEQHREMMRGQMLTVELELSIALAGGDWLNVSTRFERPPFQWPRFATLSFGLSAGFILLALFWYLLARVTEPLRLLAEAAEKLGPEQGGPVLINSGPREVRELVQAFNRMQDRIFRLVAERTHILAAMGHDLRSPLTAMRVRSELVEDDETRESLIASVEEMQHMVEEALSFARGLADAEPEQRCDLGAFLETLRQDMPNGYVLNHGRSVKVSLRPNAMRRALRNVIENAQRYGTEAEVTYADEGGTAVIRICDRGPGIPEPELERVFDPFVRLETSRARATGGYGLGLSITRGILQAHNGDIVLSNLPDGGLCATLTLPLDAAERR</sequence>
<evidence type="ECO:0000256" key="8">
    <source>
        <dbReference type="ARBA" id="ARBA00022777"/>
    </source>
</evidence>